<comment type="caution">
    <text evidence="2">The sequence shown here is derived from an EMBL/GenBank/DDBJ whole genome shotgun (WGS) entry which is preliminary data.</text>
</comment>
<dbReference type="Proteomes" id="UP001596270">
    <property type="component" value="Unassembled WGS sequence"/>
</dbReference>
<keyword evidence="1" id="KW-0812">Transmembrane</keyword>
<evidence type="ECO:0000313" key="3">
    <source>
        <dbReference type="Proteomes" id="UP001596270"/>
    </source>
</evidence>
<sequence length="52" mass="5711">MISSELLTFSLDWLSKNNLGVVLVLFALVPLFAIGVVGYALHVLARVLGKRR</sequence>
<evidence type="ECO:0000256" key="1">
    <source>
        <dbReference type="SAM" id="Phobius"/>
    </source>
</evidence>
<accession>A0ABW1TZY6</accession>
<keyword evidence="3" id="KW-1185">Reference proteome</keyword>
<dbReference type="EMBL" id="JBHSRS010000080">
    <property type="protein sequence ID" value="MFC6282882.1"/>
    <property type="molecule type" value="Genomic_DNA"/>
</dbReference>
<organism evidence="2 3">
    <name type="scientific">Polaromonas aquatica</name>
    <dbReference type="NCBI Taxonomy" id="332657"/>
    <lineage>
        <taxon>Bacteria</taxon>
        <taxon>Pseudomonadati</taxon>
        <taxon>Pseudomonadota</taxon>
        <taxon>Betaproteobacteria</taxon>
        <taxon>Burkholderiales</taxon>
        <taxon>Comamonadaceae</taxon>
        <taxon>Polaromonas</taxon>
    </lineage>
</organism>
<protein>
    <submittedName>
        <fullName evidence="2">Uncharacterized protein</fullName>
    </submittedName>
</protein>
<keyword evidence="1" id="KW-1133">Transmembrane helix</keyword>
<evidence type="ECO:0000313" key="2">
    <source>
        <dbReference type="EMBL" id="MFC6282882.1"/>
    </source>
</evidence>
<proteinExistence type="predicted"/>
<keyword evidence="1" id="KW-0472">Membrane</keyword>
<name>A0ABW1TZY6_9BURK</name>
<feature type="transmembrane region" description="Helical" evidence="1">
    <location>
        <begin position="20"/>
        <end position="45"/>
    </location>
</feature>
<reference evidence="3" key="1">
    <citation type="journal article" date="2019" name="Int. J. Syst. Evol. Microbiol.">
        <title>The Global Catalogue of Microorganisms (GCM) 10K type strain sequencing project: providing services to taxonomists for standard genome sequencing and annotation.</title>
        <authorList>
            <consortium name="The Broad Institute Genomics Platform"/>
            <consortium name="The Broad Institute Genome Sequencing Center for Infectious Disease"/>
            <person name="Wu L."/>
            <person name="Ma J."/>
        </authorList>
    </citation>
    <scope>NUCLEOTIDE SEQUENCE [LARGE SCALE GENOMIC DNA]</scope>
    <source>
        <strain evidence="3">CCUG 39402</strain>
    </source>
</reference>
<gene>
    <name evidence="2" type="ORF">ACFQND_16795</name>
</gene>
<dbReference type="RefSeq" id="WP_371439161.1">
    <property type="nucleotide sequence ID" value="NZ_JBHSRS010000080.1"/>
</dbReference>